<proteinExistence type="predicted"/>
<reference evidence="2" key="1">
    <citation type="submission" date="2021-01" db="EMBL/GenBank/DDBJ databases">
        <authorList>
            <person name="Kaushik A."/>
        </authorList>
    </citation>
    <scope>NUCLEOTIDE SEQUENCE</scope>
    <source>
        <strain evidence="2">Type strain: AG8-Rh-89/</strain>
    </source>
</reference>
<evidence type="ECO:0000256" key="1">
    <source>
        <dbReference type="SAM" id="MobiDB-lite"/>
    </source>
</evidence>
<evidence type="ECO:0000313" key="2">
    <source>
        <dbReference type="EMBL" id="CAE6474762.1"/>
    </source>
</evidence>
<sequence>MLLAYSYTRPAFSQVDQAPTLAFIGASSLPQDLFHQPAHSDATLAQSPTMESPSLKSGRFKRRNISVALTQLGPSVEMPSSTASARLPDEILSQIATYALEQAFCDLDVAAPTSSSRKPAFTCIEGMSRSSRRLRAIALSEWFRLFLVRHLDDWIWASRLRGMHSWVRHIICPPHALEAPALSNVLANFPNLRSARLSLSCDFQFNPFQLSKDIYPSAPAELDLTPGFAYRQPVAEFPPTMTSLSVQSTHGSETPLLRNLGLQCPELRALRLNKCTMFDCCTGTELARSQELGNPAESGDGYYGQIADGSECPFWGAFPFDHDIYFGSEGVEAYADELAAELSPLQKLEEISLGVYLTPHGSLAEHRLAHYPWRHLETTQAAANAAPPVNTPNTPAGPAHASAPSQHPVNPAPPNPNALFPFSPSQMPPPPYLNPALWSYDCNACRKAYSDSTAAAEHTAGLVLAQMLPKLKQIEWASFFESRPPSHFRCGQDGQGHTSYRRGTGTHKWRVVRDEAGALLDLVRVH</sequence>
<evidence type="ECO:0000313" key="3">
    <source>
        <dbReference type="Proteomes" id="UP000663850"/>
    </source>
</evidence>
<name>A0A8H3C9Y1_9AGAM</name>
<organism evidence="2 3">
    <name type="scientific">Rhizoctonia solani</name>
    <dbReference type="NCBI Taxonomy" id="456999"/>
    <lineage>
        <taxon>Eukaryota</taxon>
        <taxon>Fungi</taxon>
        <taxon>Dikarya</taxon>
        <taxon>Basidiomycota</taxon>
        <taxon>Agaricomycotina</taxon>
        <taxon>Agaricomycetes</taxon>
        <taxon>Cantharellales</taxon>
        <taxon>Ceratobasidiaceae</taxon>
        <taxon>Rhizoctonia</taxon>
    </lineage>
</organism>
<gene>
    <name evidence="2" type="ORF">RDB_LOCUS67140</name>
</gene>
<dbReference type="AlphaFoldDB" id="A0A8H3C9Y1"/>
<feature type="compositionally biased region" description="Low complexity" evidence="1">
    <location>
        <begin position="385"/>
        <end position="409"/>
    </location>
</feature>
<feature type="region of interest" description="Disordered" evidence="1">
    <location>
        <begin position="385"/>
        <end position="423"/>
    </location>
</feature>
<dbReference type="EMBL" id="CAJMWZ010003453">
    <property type="protein sequence ID" value="CAE6474762.1"/>
    <property type="molecule type" value="Genomic_DNA"/>
</dbReference>
<accession>A0A8H3C9Y1</accession>
<protein>
    <submittedName>
        <fullName evidence="2">Uncharacterized protein</fullName>
    </submittedName>
</protein>
<dbReference type="Proteomes" id="UP000663850">
    <property type="component" value="Unassembled WGS sequence"/>
</dbReference>
<comment type="caution">
    <text evidence="2">The sequence shown here is derived from an EMBL/GenBank/DDBJ whole genome shotgun (WGS) entry which is preliminary data.</text>
</comment>